<reference evidence="1 2" key="2">
    <citation type="journal article" date="2019" name="Int. J. Syst. Evol. Microbiol.">
        <title>Anaerobacillus isosaccharinicus sp. nov., an alkaliphilic bacterium which degrades isosaccharinic acid.</title>
        <authorList>
            <person name="Bassil N.M."/>
            <person name="Lloyd J.R."/>
        </authorList>
    </citation>
    <scope>NUCLEOTIDE SEQUENCE [LARGE SCALE GENOMIC DNA]</scope>
    <source>
        <strain evidence="1 2">NB2006</strain>
    </source>
</reference>
<keyword evidence="2" id="KW-1185">Reference proteome</keyword>
<gene>
    <name evidence="1" type="ORF">AWH56_26810</name>
</gene>
<protein>
    <submittedName>
        <fullName evidence="1">Uncharacterized protein</fullName>
    </submittedName>
</protein>
<accession>A0AC62A4A1</accession>
<evidence type="ECO:0000313" key="2">
    <source>
        <dbReference type="Proteomes" id="UP000180175"/>
    </source>
</evidence>
<sequence length="53" mass="6065">MVKSNPTFDKGYVARRVESLDEQKLQASHLSSELIIHIQLKLVAFLEQLIKKA</sequence>
<proteinExistence type="predicted"/>
<dbReference type="Proteomes" id="UP000180175">
    <property type="component" value="Chromosome"/>
</dbReference>
<organism evidence="1 2">
    <name type="scientific">Anaerobacillus isosaccharinicus</name>
    <dbReference type="NCBI Taxonomy" id="1532552"/>
    <lineage>
        <taxon>Bacteria</taxon>
        <taxon>Bacillati</taxon>
        <taxon>Bacillota</taxon>
        <taxon>Bacilli</taxon>
        <taxon>Bacillales</taxon>
        <taxon>Bacillaceae</taxon>
        <taxon>Anaerobacillus</taxon>
    </lineage>
</organism>
<name>A0AC62A4A1_9BACI</name>
<reference evidence="1 2" key="1">
    <citation type="journal article" date="2017" name="Genome Announc.">
        <title>Draft Genome Sequences of Four Alkaliphilic Bacteria Belonging to the Anaerobacillus Genus.</title>
        <authorList>
            <person name="Bassil N.M."/>
            <person name="Lloyd J.R."/>
        </authorList>
    </citation>
    <scope>NUCLEOTIDE SEQUENCE [LARGE SCALE GENOMIC DNA]</scope>
    <source>
        <strain evidence="1 2">NB2006</strain>
    </source>
</reference>
<evidence type="ECO:0000313" key="1">
    <source>
        <dbReference type="EMBL" id="XRP48488.1"/>
    </source>
</evidence>
<dbReference type="EMBL" id="CP063356">
    <property type="protein sequence ID" value="XRP48488.1"/>
    <property type="molecule type" value="Genomic_DNA"/>
</dbReference>